<proteinExistence type="predicted"/>
<organism evidence="1 2">
    <name type="scientific">Streptococcus gallolyticus</name>
    <dbReference type="NCBI Taxonomy" id="315405"/>
    <lineage>
        <taxon>Bacteria</taxon>
        <taxon>Bacillati</taxon>
        <taxon>Bacillota</taxon>
        <taxon>Bacilli</taxon>
        <taxon>Lactobacillales</taxon>
        <taxon>Streptococcaceae</taxon>
        <taxon>Streptococcus</taxon>
    </lineage>
</organism>
<dbReference type="RefSeq" id="WP_074628243.1">
    <property type="nucleotide sequence ID" value="NZ_FOGM01000021.1"/>
</dbReference>
<reference evidence="1 2" key="1">
    <citation type="submission" date="2016-10" db="EMBL/GenBank/DDBJ databases">
        <authorList>
            <person name="de Groot N.N."/>
        </authorList>
    </citation>
    <scope>NUCLEOTIDE SEQUENCE [LARGE SCALE GENOMIC DNA]</scope>
    <source>
        <strain evidence="1 2">VTM2R47</strain>
    </source>
</reference>
<protein>
    <submittedName>
        <fullName evidence="1">Uncharacterized protein</fullName>
    </submittedName>
</protein>
<name>A0A1H9VAB0_9STRE</name>
<accession>A0A1H9VAB0</accession>
<evidence type="ECO:0000313" key="2">
    <source>
        <dbReference type="Proteomes" id="UP000182712"/>
    </source>
</evidence>
<sequence length="81" mass="9476">MRQVKVDLMCPYCGFCQILKVPITISSRVYCPSCKQLVFLRYATGVRGELDEHGNYFKAYEPFKLRAINRAFEDAFKEENE</sequence>
<evidence type="ECO:0000313" key="1">
    <source>
        <dbReference type="EMBL" id="SES18471.1"/>
    </source>
</evidence>
<dbReference type="AlphaFoldDB" id="A0A1H9VAB0"/>
<dbReference type="Proteomes" id="UP000182712">
    <property type="component" value="Unassembled WGS sequence"/>
</dbReference>
<dbReference type="EMBL" id="FOGM01000021">
    <property type="protein sequence ID" value="SES18471.1"/>
    <property type="molecule type" value="Genomic_DNA"/>
</dbReference>
<gene>
    <name evidence="1" type="ORF">SAMN04487840_12122</name>
</gene>